<reference evidence="2 3" key="1">
    <citation type="submission" date="2024-07" db="EMBL/GenBank/DDBJ databases">
        <authorList>
            <person name="Kang M."/>
        </authorList>
    </citation>
    <scope>NUCLEOTIDE SEQUENCE [LARGE SCALE GENOMIC DNA]</scope>
    <source>
        <strain evidence="2 3">DFM31</strain>
    </source>
</reference>
<dbReference type="RefSeq" id="WP_366193213.1">
    <property type="nucleotide sequence ID" value="NZ_JBFBVU010000013.1"/>
</dbReference>
<accession>A0ABV3L7G0</accession>
<dbReference type="Proteomes" id="UP001553161">
    <property type="component" value="Unassembled WGS sequence"/>
</dbReference>
<dbReference type="InterPro" id="IPR024442">
    <property type="entry name" value="Transposase_Zn_ribbon"/>
</dbReference>
<evidence type="ECO:0000313" key="3">
    <source>
        <dbReference type="Proteomes" id="UP001553161"/>
    </source>
</evidence>
<gene>
    <name evidence="2" type="ORF">AB0T83_11590</name>
</gene>
<proteinExistence type="predicted"/>
<dbReference type="EMBL" id="JBFBVU010000013">
    <property type="protein sequence ID" value="MEV8467422.1"/>
    <property type="molecule type" value="Genomic_DNA"/>
</dbReference>
<evidence type="ECO:0000313" key="2">
    <source>
        <dbReference type="EMBL" id="MEV8467422.1"/>
    </source>
</evidence>
<protein>
    <submittedName>
        <fullName evidence="2">IS1595 family transposase</fullName>
    </submittedName>
</protein>
<sequence length="292" mass="33451">MKQTNVRQFFQKFPTDDACLEHLFNVRIGQGHVCPKCQRAAKWYRLESEKAYSCQWCGHHIHPMVGSIFEKSRTPLQLWFYAIFLFTTSKHGVSGKELQRQLGVTYKTAWRMAALIREHMAAVDGDEPLGGEGKTVEVDETFVGGVTTGMDWRKRKTVVMGMIERDGDAMLKVVPDQTRGSLIPQITSNVLPGSEVHTDELRAYDRALPVTDYEHKTVHHASGEYAKPDGTSTNQIESFFNHLKKSIAGTHTSVSPKHLERYVKEFEYRFNRRMRPEMMLDKLLSRFPELSA</sequence>
<name>A0ABV3L7G0_9RHOB</name>
<evidence type="ECO:0000259" key="1">
    <source>
        <dbReference type="SMART" id="SM01126"/>
    </source>
</evidence>
<dbReference type="PANTHER" id="PTHR47163:SF2">
    <property type="entry name" value="SI:DKEY-17M8.2"/>
    <property type="match status" value="1"/>
</dbReference>
<dbReference type="PANTHER" id="PTHR47163">
    <property type="entry name" value="DDE_TNP_IS1595 DOMAIN-CONTAINING PROTEIN"/>
    <property type="match status" value="1"/>
</dbReference>
<dbReference type="NCBIfam" id="NF033547">
    <property type="entry name" value="transpos_IS1595"/>
    <property type="match status" value="1"/>
</dbReference>
<organism evidence="2 3">
    <name type="scientific">Meridianimarinicoccus marinus</name>
    <dbReference type="NCBI Taxonomy" id="3231483"/>
    <lineage>
        <taxon>Bacteria</taxon>
        <taxon>Pseudomonadati</taxon>
        <taxon>Pseudomonadota</taxon>
        <taxon>Alphaproteobacteria</taxon>
        <taxon>Rhodobacterales</taxon>
        <taxon>Paracoccaceae</taxon>
        <taxon>Meridianimarinicoccus</taxon>
    </lineage>
</organism>
<dbReference type="Pfam" id="PF12760">
    <property type="entry name" value="Zn_ribbon_IS1595"/>
    <property type="match status" value="1"/>
</dbReference>
<keyword evidence="3" id="KW-1185">Reference proteome</keyword>
<dbReference type="Pfam" id="PF12762">
    <property type="entry name" value="DDE_Tnp_IS1595"/>
    <property type="match status" value="1"/>
</dbReference>
<dbReference type="SMART" id="SM01126">
    <property type="entry name" value="DDE_Tnp_IS1595"/>
    <property type="match status" value="1"/>
</dbReference>
<dbReference type="InterPro" id="IPR053164">
    <property type="entry name" value="IS1016-like_transposase"/>
</dbReference>
<feature type="domain" description="ISXO2-like transposase" evidence="1">
    <location>
        <begin position="128"/>
        <end position="271"/>
    </location>
</feature>
<comment type="caution">
    <text evidence="2">The sequence shown here is derived from an EMBL/GenBank/DDBJ whole genome shotgun (WGS) entry which is preliminary data.</text>
</comment>
<dbReference type="InterPro" id="IPR024445">
    <property type="entry name" value="Tnp_ISXO2-like"/>
</dbReference>